<dbReference type="AlphaFoldDB" id="A0A062V7R8"/>
<dbReference type="PANTHER" id="PTHR43080:SF2">
    <property type="entry name" value="CBS DOMAIN-CONTAINING PROTEIN"/>
    <property type="match status" value="1"/>
</dbReference>
<keyword evidence="7" id="KW-1185">Reference proteome</keyword>
<dbReference type="PROSITE" id="PS51371">
    <property type="entry name" value="CBS"/>
    <property type="match status" value="2"/>
</dbReference>
<evidence type="ECO:0000256" key="1">
    <source>
        <dbReference type="ARBA" id="ARBA00022605"/>
    </source>
</evidence>
<feature type="domain" description="CBS" evidence="5">
    <location>
        <begin position="65"/>
        <end position="124"/>
    </location>
</feature>
<dbReference type="SMART" id="SM00116">
    <property type="entry name" value="CBS"/>
    <property type="match status" value="2"/>
</dbReference>
<dbReference type="InterPro" id="IPR051257">
    <property type="entry name" value="Diverse_CBS-Domain"/>
</dbReference>
<evidence type="ECO:0000313" key="7">
    <source>
        <dbReference type="Proteomes" id="UP000027153"/>
    </source>
</evidence>
<dbReference type="InterPro" id="IPR046342">
    <property type="entry name" value="CBS_dom_sf"/>
</dbReference>
<dbReference type="Gene3D" id="3.10.580.10">
    <property type="entry name" value="CBS-domain"/>
    <property type="match status" value="1"/>
</dbReference>
<evidence type="ECO:0000256" key="2">
    <source>
        <dbReference type="ARBA" id="ARBA00023122"/>
    </source>
</evidence>
<dbReference type="EMBL" id="JMIY01000002">
    <property type="protein sequence ID" value="KCZ72613.1"/>
    <property type="molecule type" value="Genomic_DNA"/>
</dbReference>
<accession>A0A062V7R8</accession>
<evidence type="ECO:0000259" key="5">
    <source>
        <dbReference type="PROSITE" id="PS51371"/>
    </source>
</evidence>
<feature type="domain" description="CBS" evidence="5">
    <location>
        <begin position="1"/>
        <end position="58"/>
    </location>
</feature>
<dbReference type="InterPro" id="IPR000644">
    <property type="entry name" value="CBS_dom"/>
</dbReference>
<organism evidence="6 7">
    <name type="scientific">Candidatus Methanoperedens nitratireducens</name>
    <dbReference type="NCBI Taxonomy" id="1392998"/>
    <lineage>
        <taxon>Archaea</taxon>
        <taxon>Methanobacteriati</taxon>
        <taxon>Methanobacteriota</taxon>
        <taxon>Stenosarchaea group</taxon>
        <taxon>Methanomicrobia</taxon>
        <taxon>Methanosarcinales</taxon>
        <taxon>ANME-2 cluster</taxon>
        <taxon>Candidatus Methanoperedentaceae</taxon>
        <taxon>Candidatus Methanoperedens</taxon>
    </lineage>
</organism>
<dbReference type="SUPFAM" id="SSF54631">
    <property type="entry name" value="CBS-domain pair"/>
    <property type="match status" value="1"/>
</dbReference>
<comment type="caution">
    <text evidence="6">The sequence shown here is derived from an EMBL/GenBank/DDBJ whole genome shotgun (WGS) entry which is preliminary data.</text>
</comment>
<protein>
    <submittedName>
        <fullName evidence="6">CBS domain-containing protein</fullName>
    </submittedName>
</protein>
<dbReference type="GO" id="GO:0009086">
    <property type="term" value="P:methionine biosynthetic process"/>
    <property type="evidence" value="ECO:0007669"/>
    <property type="project" value="UniProtKB-KW"/>
</dbReference>
<sequence length="124" mass="13962">MTKNIVTVASTLSVREISRIMAREELTGLAVFDPGRGILGIVTECDVLRRFGERNWELLTAEEIMTPNVEAVRPETTLEQAAEVMQKRNIHRLLVLGRNLSEPEMPIGIINASDIVWEIGRDSY</sequence>
<dbReference type="PANTHER" id="PTHR43080">
    <property type="entry name" value="CBS DOMAIN-CONTAINING PROTEIN CBSX3, MITOCHONDRIAL"/>
    <property type="match status" value="1"/>
</dbReference>
<keyword evidence="3" id="KW-0486">Methionine biosynthesis</keyword>
<dbReference type="Pfam" id="PF00571">
    <property type="entry name" value="CBS"/>
    <property type="match status" value="2"/>
</dbReference>
<evidence type="ECO:0000256" key="4">
    <source>
        <dbReference type="PROSITE-ProRule" id="PRU00703"/>
    </source>
</evidence>
<reference evidence="6 7" key="1">
    <citation type="journal article" date="2013" name="Nature">
        <title>Anaerobic oxidation of methane coupled to nitrate reduction in a novel archaeal lineage.</title>
        <authorList>
            <person name="Haroon M.F."/>
            <person name="Hu S."/>
            <person name="Shi Y."/>
            <person name="Imelfort M."/>
            <person name="Keller J."/>
            <person name="Hugenholtz P."/>
            <person name="Yuan Z."/>
            <person name="Tyson G.W."/>
        </authorList>
    </citation>
    <scope>NUCLEOTIDE SEQUENCE [LARGE SCALE GENOMIC DNA]</scope>
    <source>
        <strain evidence="6 7">ANME-2d</strain>
    </source>
</reference>
<keyword evidence="1" id="KW-0028">Amino-acid biosynthesis</keyword>
<dbReference type="Proteomes" id="UP000027153">
    <property type="component" value="Unassembled WGS sequence"/>
</dbReference>
<keyword evidence="2 4" id="KW-0129">CBS domain</keyword>
<dbReference type="OrthoDB" id="43333at2157"/>
<evidence type="ECO:0000256" key="3">
    <source>
        <dbReference type="ARBA" id="ARBA00023167"/>
    </source>
</evidence>
<evidence type="ECO:0000313" key="6">
    <source>
        <dbReference type="EMBL" id="KCZ72613.1"/>
    </source>
</evidence>
<name>A0A062V7R8_9EURY</name>
<dbReference type="RefSeq" id="WP_157833969.1">
    <property type="nucleotide sequence ID" value="NZ_JMIY01000002.1"/>
</dbReference>
<proteinExistence type="predicted"/>
<gene>
    <name evidence="6" type="ORF">ANME2D_01043</name>
</gene>